<dbReference type="EMBL" id="JWZX01002794">
    <property type="protein sequence ID" value="KOO26843.1"/>
    <property type="molecule type" value="Genomic_DNA"/>
</dbReference>
<comment type="caution">
    <text evidence="3">The sequence shown here is derived from an EMBL/GenBank/DDBJ whole genome shotgun (WGS) entry which is preliminary data.</text>
</comment>
<dbReference type="Proteomes" id="UP000037460">
    <property type="component" value="Unassembled WGS sequence"/>
</dbReference>
<reference evidence="4" key="1">
    <citation type="journal article" date="2015" name="PLoS Genet.">
        <title>Genome Sequence and Transcriptome Analyses of Chrysochromulina tobin: Metabolic Tools for Enhanced Algal Fitness in the Prominent Order Prymnesiales (Haptophyceae).</title>
        <authorList>
            <person name="Hovde B.T."/>
            <person name="Deodato C.R."/>
            <person name="Hunsperger H.M."/>
            <person name="Ryken S.A."/>
            <person name="Yost W."/>
            <person name="Jha R.K."/>
            <person name="Patterson J."/>
            <person name="Monnat R.J. Jr."/>
            <person name="Barlow S.B."/>
            <person name="Starkenburg S.R."/>
            <person name="Cattolico R.A."/>
        </authorList>
    </citation>
    <scope>NUCLEOTIDE SEQUENCE</scope>
    <source>
        <strain evidence="4">CCMP291</strain>
    </source>
</reference>
<feature type="compositionally biased region" description="Basic residues" evidence="1">
    <location>
        <begin position="473"/>
        <end position="483"/>
    </location>
</feature>
<dbReference type="GO" id="GO:0000812">
    <property type="term" value="C:Swr1 complex"/>
    <property type="evidence" value="ECO:0007669"/>
    <property type="project" value="TreeGrafter"/>
</dbReference>
<protein>
    <submittedName>
        <fullName evidence="3">Craniofacial development protein 1-like protein</fullName>
    </submittedName>
</protein>
<evidence type="ECO:0000313" key="3">
    <source>
        <dbReference type="EMBL" id="KOO26843.1"/>
    </source>
</evidence>
<dbReference type="PANTHER" id="PTHR48407:SF1">
    <property type="entry name" value="CRANIOFACIAL DEVELOPMENT PROTEIN 1"/>
    <property type="match status" value="1"/>
</dbReference>
<dbReference type="PANTHER" id="PTHR48407">
    <property type="entry name" value="CRANIOFACIAL DEVELOPMENT PROTEIN 1"/>
    <property type="match status" value="1"/>
</dbReference>
<feature type="compositionally biased region" description="Low complexity" evidence="1">
    <location>
        <begin position="177"/>
        <end position="194"/>
    </location>
</feature>
<evidence type="ECO:0000259" key="2">
    <source>
        <dbReference type="PROSITE" id="PS51279"/>
    </source>
</evidence>
<sequence length="483" mass="49460">MHNVRSSSIPALTSRIAALEAELGDSEDASDDADEDDEDVNGHEESSRADVAAGASRGKRRKTDAAVEATDADLPLHCEACNISVTSQELMQDDDYVPPENEEDDSAEEQDDAYDEDIVEVGGVSASRAVGSAKSGAKAAKGAGTKRAASAKGAAKKGGSKRPRKGGIVDEDEEEAATASTEAPNTAAAEESPAIPAPAPATSKVDELWAELQSTQSSAVAAVPKPKPSVSSSSGLDVKALLAKTSGALSSYTKDDRLVEIQQKVDFCGEEVLVTKRVKVGSKEEVAYRQGGAGSAQGPAAAAAVAGVSAAKAASLGVGVVAAAAASAAAGKAVASTKDLVASALAASADLKRQMLGAPTAGVPAPSTGVPSTSLAGALRFDSSLEFKAALPAPKLPALAAAKPTGLQGLLASIDGKKKLSTMEKSRHDWGQAKEKLDVHTRDEMERFAKDGYLAKQEFLARTDQRQAEVARSNRRKGMGLKD</sequence>
<feature type="compositionally biased region" description="Low complexity" evidence="1">
    <location>
        <begin position="121"/>
        <end position="153"/>
    </location>
</feature>
<feature type="domain" description="BCNT-C" evidence="2">
    <location>
        <begin position="401"/>
        <end position="481"/>
    </location>
</feature>
<feature type="region of interest" description="Disordered" evidence="1">
    <location>
        <begin position="464"/>
        <end position="483"/>
    </location>
</feature>
<gene>
    <name evidence="3" type="ORF">Ctob_004257</name>
</gene>
<proteinExistence type="predicted"/>
<dbReference type="PROSITE" id="PS51279">
    <property type="entry name" value="BCNT_C"/>
    <property type="match status" value="1"/>
</dbReference>
<evidence type="ECO:0000313" key="4">
    <source>
        <dbReference type="Proteomes" id="UP000037460"/>
    </source>
</evidence>
<feature type="region of interest" description="Disordered" evidence="1">
    <location>
        <begin position="19"/>
        <end position="235"/>
    </location>
</feature>
<feature type="compositionally biased region" description="Acidic residues" evidence="1">
    <location>
        <begin position="91"/>
        <end position="119"/>
    </location>
</feature>
<keyword evidence="4" id="KW-1185">Reference proteome</keyword>
<evidence type="ECO:0000256" key="1">
    <source>
        <dbReference type="SAM" id="MobiDB-lite"/>
    </source>
</evidence>
<dbReference type="AlphaFoldDB" id="A0A0M0JKQ7"/>
<dbReference type="InterPro" id="IPR027124">
    <property type="entry name" value="Swc5/CFDP1/2"/>
</dbReference>
<dbReference type="Pfam" id="PF07572">
    <property type="entry name" value="BCNT"/>
    <property type="match status" value="1"/>
</dbReference>
<accession>A0A0M0JKQ7</accession>
<dbReference type="InterPro" id="IPR011421">
    <property type="entry name" value="BCNT-C"/>
</dbReference>
<name>A0A0M0JKQ7_9EUKA</name>
<organism evidence="3 4">
    <name type="scientific">Chrysochromulina tobinii</name>
    <dbReference type="NCBI Taxonomy" id="1460289"/>
    <lineage>
        <taxon>Eukaryota</taxon>
        <taxon>Haptista</taxon>
        <taxon>Haptophyta</taxon>
        <taxon>Prymnesiophyceae</taxon>
        <taxon>Prymnesiales</taxon>
        <taxon>Chrysochromulinaceae</taxon>
        <taxon>Chrysochromulina</taxon>
    </lineage>
</organism>
<dbReference type="OrthoDB" id="445677at2759"/>
<feature type="compositionally biased region" description="Low complexity" evidence="1">
    <location>
        <begin position="217"/>
        <end position="234"/>
    </location>
</feature>
<feature type="compositionally biased region" description="Acidic residues" evidence="1">
    <location>
        <begin position="22"/>
        <end position="39"/>
    </location>
</feature>
<feature type="compositionally biased region" description="Basic residues" evidence="1">
    <location>
        <begin position="154"/>
        <end position="165"/>
    </location>
</feature>